<evidence type="ECO:0000256" key="1">
    <source>
        <dbReference type="SAM" id="Phobius"/>
    </source>
</evidence>
<gene>
    <name evidence="2" type="ORF">ACFFIC_26795</name>
</gene>
<comment type="caution">
    <text evidence="2">The sequence shown here is derived from an EMBL/GenBank/DDBJ whole genome shotgun (WGS) entry which is preliminary data.</text>
</comment>
<accession>A0ABV6IZT8</accession>
<reference evidence="2 3" key="1">
    <citation type="submission" date="2024-09" db="EMBL/GenBank/DDBJ databases">
        <authorList>
            <person name="Sun Q."/>
            <person name="Mori K."/>
        </authorList>
    </citation>
    <scope>NUCLEOTIDE SEQUENCE [LARGE SCALE GENOMIC DNA]</scope>
    <source>
        <strain evidence="2 3">CCM 7468</strain>
    </source>
</reference>
<evidence type="ECO:0000313" key="3">
    <source>
        <dbReference type="Proteomes" id="UP001589789"/>
    </source>
</evidence>
<protein>
    <recommendedName>
        <fullName evidence="4">Conjugal transfer protein TrbC</fullName>
    </recommendedName>
</protein>
<dbReference type="Proteomes" id="UP001589789">
    <property type="component" value="Unassembled WGS sequence"/>
</dbReference>
<keyword evidence="1" id="KW-1133">Transmembrane helix</keyword>
<evidence type="ECO:0008006" key="4">
    <source>
        <dbReference type="Google" id="ProtNLM"/>
    </source>
</evidence>
<keyword evidence="1" id="KW-0812">Transmembrane</keyword>
<keyword evidence="3" id="KW-1185">Reference proteome</keyword>
<dbReference type="EMBL" id="JBHLVZ010000094">
    <property type="protein sequence ID" value="MFC0389130.1"/>
    <property type="molecule type" value="Genomic_DNA"/>
</dbReference>
<evidence type="ECO:0000313" key="2">
    <source>
        <dbReference type="EMBL" id="MFC0389130.1"/>
    </source>
</evidence>
<proteinExistence type="predicted"/>
<sequence>MTYRTQRMLHLGRYAAMGALIAAIALAPGDAWATSSAGMPWSSGMNQLSNEAKGGLAFVFIILGCVGGFTEYINNGQLSMLLTLAGRAGIVIGMLGGIVTFASLFGMTAAVL</sequence>
<organism evidence="2 3">
    <name type="scientific">Muricoccus vinaceus</name>
    <dbReference type="NCBI Taxonomy" id="424704"/>
    <lineage>
        <taxon>Bacteria</taxon>
        <taxon>Pseudomonadati</taxon>
        <taxon>Pseudomonadota</taxon>
        <taxon>Alphaproteobacteria</taxon>
        <taxon>Acetobacterales</taxon>
        <taxon>Roseomonadaceae</taxon>
        <taxon>Muricoccus</taxon>
    </lineage>
</organism>
<feature type="transmembrane region" description="Helical" evidence="1">
    <location>
        <begin position="85"/>
        <end position="111"/>
    </location>
</feature>
<feature type="transmembrane region" description="Helical" evidence="1">
    <location>
        <begin position="55"/>
        <end position="73"/>
    </location>
</feature>
<keyword evidence="1" id="KW-0472">Membrane</keyword>
<dbReference type="RefSeq" id="WP_377056216.1">
    <property type="nucleotide sequence ID" value="NZ_JBHLVZ010000094.1"/>
</dbReference>
<name>A0ABV6IZT8_9PROT</name>